<dbReference type="GO" id="GO:0003677">
    <property type="term" value="F:DNA binding"/>
    <property type="evidence" value="ECO:0007669"/>
    <property type="project" value="UniProtKB-KW"/>
</dbReference>
<comment type="subcellular location">
    <subcellularLocation>
        <location evidence="1">Nucleus</location>
    </subcellularLocation>
</comment>
<evidence type="ECO:0000256" key="10">
    <source>
        <dbReference type="ARBA" id="ARBA00023294"/>
    </source>
</evidence>
<evidence type="ECO:0000313" key="11">
    <source>
        <dbReference type="EMBL" id="KAE8725612.1"/>
    </source>
</evidence>
<dbReference type="GO" id="GO:0009851">
    <property type="term" value="P:auxin biosynthetic process"/>
    <property type="evidence" value="ECO:0007669"/>
    <property type="project" value="UniProtKB-KW"/>
</dbReference>
<dbReference type="AlphaFoldDB" id="A0A6A3CEH3"/>
<keyword evidence="9" id="KW-0539">Nucleus</keyword>
<organism evidence="11 12">
    <name type="scientific">Hibiscus syriacus</name>
    <name type="common">Rose of Sharon</name>
    <dbReference type="NCBI Taxonomy" id="106335"/>
    <lineage>
        <taxon>Eukaryota</taxon>
        <taxon>Viridiplantae</taxon>
        <taxon>Streptophyta</taxon>
        <taxon>Embryophyta</taxon>
        <taxon>Tracheophyta</taxon>
        <taxon>Spermatophyta</taxon>
        <taxon>Magnoliopsida</taxon>
        <taxon>eudicotyledons</taxon>
        <taxon>Gunneridae</taxon>
        <taxon>Pentapetalae</taxon>
        <taxon>rosids</taxon>
        <taxon>malvids</taxon>
        <taxon>Malvales</taxon>
        <taxon>Malvaceae</taxon>
        <taxon>Malvoideae</taxon>
        <taxon>Hibiscus</taxon>
    </lineage>
</organism>
<dbReference type="GO" id="GO:0046872">
    <property type="term" value="F:metal ion binding"/>
    <property type="evidence" value="ECO:0007669"/>
    <property type="project" value="UniProtKB-KW"/>
</dbReference>
<dbReference type="PANTHER" id="PTHR31604">
    <property type="entry name" value="PROTEIN LATERAL ROOT PRIMORDIUM 1"/>
    <property type="match status" value="1"/>
</dbReference>
<dbReference type="Proteomes" id="UP000436088">
    <property type="component" value="Unassembled WGS sequence"/>
</dbReference>
<keyword evidence="3" id="KW-0217">Developmental protein</keyword>
<keyword evidence="5" id="KW-0862">Zinc</keyword>
<dbReference type="NCBIfam" id="TIGR01623">
    <property type="entry name" value="put_zinc_LRP1"/>
    <property type="match status" value="1"/>
</dbReference>
<keyword evidence="6" id="KW-0073">Auxin biosynthesis</keyword>
<comment type="caution">
    <text evidence="11">The sequence shown here is derived from an EMBL/GenBank/DDBJ whole genome shotgun (WGS) entry which is preliminary data.</text>
</comment>
<keyword evidence="4" id="KW-0479">Metal-binding</keyword>
<evidence type="ECO:0000256" key="2">
    <source>
        <dbReference type="ARBA" id="ARBA00006911"/>
    </source>
</evidence>
<dbReference type="InterPro" id="IPR006511">
    <property type="entry name" value="SHI_C"/>
</dbReference>
<keyword evidence="7" id="KW-0238">DNA-binding</keyword>
<dbReference type="InterPro" id="IPR007818">
    <property type="entry name" value="SHI"/>
</dbReference>
<dbReference type="EMBL" id="VEPZ02000412">
    <property type="protein sequence ID" value="KAE8725612.1"/>
    <property type="molecule type" value="Genomic_DNA"/>
</dbReference>
<evidence type="ECO:0000256" key="9">
    <source>
        <dbReference type="ARBA" id="ARBA00023242"/>
    </source>
</evidence>
<name>A0A6A3CEH3_HIBSY</name>
<keyword evidence="8" id="KW-0010">Activator</keyword>
<dbReference type="Pfam" id="PF05142">
    <property type="entry name" value="DUF702"/>
    <property type="match status" value="2"/>
</dbReference>
<accession>A0A6A3CEH3</accession>
<evidence type="ECO:0000256" key="5">
    <source>
        <dbReference type="ARBA" id="ARBA00022833"/>
    </source>
</evidence>
<dbReference type="GO" id="GO:0009734">
    <property type="term" value="P:auxin-activated signaling pathway"/>
    <property type="evidence" value="ECO:0007669"/>
    <property type="project" value="UniProtKB-KW"/>
</dbReference>
<dbReference type="GO" id="GO:0003700">
    <property type="term" value="F:DNA-binding transcription factor activity"/>
    <property type="evidence" value="ECO:0007669"/>
    <property type="project" value="InterPro"/>
</dbReference>
<evidence type="ECO:0000256" key="6">
    <source>
        <dbReference type="ARBA" id="ARBA00023070"/>
    </source>
</evidence>
<sequence>MMMMSRKAGFGGSTRCQECGNKAKRDCGFMRCRTCCRSKGFECQTHVTSTWVPAYRRNPKRLRQNPSSGLEVRDFPAEVTSEARFRRVRVSSGEDGGGHQYAYRTSVNIEGGLFKGILYDHGLHQELGEGSSQETYMQQQQANEIGSAAALTMAAATSRTATALVTTETLVPFAYASPYNAFMSAGAQVFLHPKP</sequence>
<proteinExistence type="inferred from homology"/>
<evidence type="ECO:0000256" key="7">
    <source>
        <dbReference type="ARBA" id="ARBA00023125"/>
    </source>
</evidence>
<comment type="similarity">
    <text evidence="2">Belongs to the SHI protein family.</text>
</comment>
<keyword evidence="10" id="KW-0927">Auxin signaling pathway</keyword>
<dbReference type="PANTHER" id="PTHR31604:SF16">
    <property type="entry name" value="PROTEIN SHI RELATED SEQUENCE 3"/>
    <property type="match status" value="1"/>
</dbReference>
<evidence type="ECO:0000256" key="3">
    <source>
        <dbReference type="ARBA" id="ARBA00022473"/>
    </source>
</evidence>
<gene>
    <name evidence="11" type="ORF">F3Y22_tig00008386pilonHSYRG00104</name>
</gene>
<dbReference type="GO" id="GO:0045893">
    <property type="term" value="P:positive regulation of DNA-templated transcription"/>
    <property type="evidence" value="ECO:0007669"/>
    <property type="project" value="TreeGrafter"/>
</dbReference>
<dbReference type="NCBIfam" id="TIGR01624">
    <property type="entry name" value="LRP1_Cterm"/>
    <property type="match status" value="1"/>
</dbReference>
<reference evidence="11" key="1">
    <citation type="submission" date="2019-09" db="EMBL/GenBank/DDBJ databases">
        <title>Draft genome information of white flower Hibiscus syriacus.</title>
        <authorList>
            <person name="Kim Y.-M."/>
        </authorList>
    </citation>
    <scope>NUCLEOTIDE SEQUENCE [LARGE SCALE GENOMIC DNA]</scope>
    <source>
        <strain evidence="11">YM2019G1</strain>
    </source>
</reference>
<dbReference type="GO" id="GO:0005634">
    <property type="term" value="C:nucleus"/>
    <property type="evidence" value="ECO:0007669"/>
    <property type="project" value="UniProtKB-SubCell"/>
</dbReference>
<dbReference type="InterPro" id="IPR006510">
    <property type="entry name" value="Znf_LRP1"/>
</dbReference>
<evidence type="ECO:0000313" key="12">
    <source>
        <dbReference type="Proteomes" id="UP000436088"/>
    </source>
</evidence>
<evidence type="ECO:0000256" key="8">
    <source>
        <dbReference type="ARBA" id="ARBA00023159"/>
    </source>
</evidence>
<keyword evidence="12" id="KW-1185">Reference proteome</keyword>
<protein>
    <submittedName>
        <fullName evidence="11">DNA replication licensing factor MCM4</fullName>
    </submittedName>
</protein>
<evidence type="ECO:0000256" key="4">
    <source>
        <dbReference type="ARBA" id="ARBA00022723"/>
    </source>
</evidence>
<evidence type="ECO:0000256" key="1">
    <source>
        <dbReference type="ARBA" id="ARBA00004123"/>
    </source>
</evidence>